<dbReference type="InterPro" id="IPR029063">
    <property type="entry name" value="SAM-dependent_MTases_sf"/>
</dbReference>
<name>A0A9P5XU62_9AGAR</name>
<dbReference type="AlphaFoldDB" id="A0A9P5XU62"/>
<dbReference type="Pfam" id="PF13649">
    <property type="entry name" value="Methyltransf_25"/>
    <property type="match status" value="1"/>
</dbReference>
<dbReference type="Gene3D" id="3.40.50.150">
    <property type="entry name" value="Vaccinia Virus protein VP39"/>
    <property type="match status" value="1"/>
</dbReference>
<evidence type="ECO:0000313" key="3">
    <source>
        <dbReference type="Proteomes" id="UP000807353"/>
    </source>
</evidence>
<dbReference type="InterPro" id="IPR041698">
    <property type="entry name" value="Methyltransf_25"/>
</dbReference>
<accession>A0A9P5XU62</accession>
<keyword evidence="3" id="KW-1185">Reference proteome</keyword>
<organism evidence="2 3">
    <name type="scientific">Collybia nuda</name>
    <dbReference type="NCBI Taxonomy" id="64659"/>
    <lineage>
        <taxon>Eukaryota</taxon>
        <taxon>Fungi</taxon>
        <taxon>Dikarya</taxon>
        <taxon>Basidiomycota</taxon>
        <taxon>Agaricomycotina</taxon>
        <taxon>Agaricomycetes</taxon>
        <taxon>Agaricomycetidae</taxon>
        <taxon>Agaricales</taxon>
        <taxon>Tricholomatineae</taxon>
        <taxon>Clitocybaceae</taxon>
        <taxon>Collybia</taxon>
    </lineage>
</organism>
<dbReference type="GO" id="GO:0032259">
    <property type="term" value="P:methylation"/>
    <property type="evidence" value="ECO:0007669"/>
    <property type="project" value="UniProtKB-KW"/>
</dbReference>
<dbReference type="GO" id="GO:0008168">
    <property type="term" value="F:methyltransferase activity"/>
    <property type="evidence" value="ECO:0007669"/>
    <property type="project" value="UniProtKB-KW"/>
</dbReference>
<sequence>MALTSTHYVLPSNESERERLFLQHHHVLKPLFGTALVQPNIYLKPGDKILDCGTGSGVWLLDLAESIPPTVLAYGIDIQPRLFPKEPPHNVQLSVNSVTSLPLEWDNTFVLVHQRLLMAGLRKGEWISALKEMYRVLAPGGWVQLCECDSWAAGPAVERERSLMKALFDSEGLLLDCCQVIPSMLRSAGFTNVHIVEKHLTLFGEEGAYDRSNSVDVFRAMKTPIMAQGGLGHVVSDEEFDHLVDAVGREMETTRGSVKRYTVFYAQKPLASM</sequence>
<protein>
    <submittedName>
        <fullName evidence="2">S-adenosyl-L-methionine-dependent methyltransferase</fullName>
    </submittedName>
</protein>
<keyword evidence="2" id="KW-0808">Transferase</keyword>
<evidence type="ECO:0000259" key="1">
    <source>
        <dbReference type="Pfam" id="PF13649"/>
    </source>
</evidence>
<dbReference type="PANTHER" id="PTHR43591">
    <property type="entry name" value="METHYLTRANSFERASE"/>
    <property type="match status" value="1"/>
</dbReference>
<dbReference type="Proteomes" id="UP000807353">
    <property type="component" value="Unassembled WGS sequence"/>
</dbReference>
<dbReference type="SUPFAM" id="SSF53335">
    <property type="entry name" value="S-adenosyl-L-methionine-dependent methyltransferases"/>
    <property type="match status" value="1"/>
</dbReference>
<proteinExistence type="predicted"/>
<comment type="caution">
    <text evidence="2">The sequence shown here is derived from an EMBL/GenBank/DDBJ whole genome shotgun (WGS) entry which is preliminary data.</text>
</comment>
<keyword evidence="2" id="KW-0489">Methyltransferase</keyword>
<dbReference type="EMBL" id="MU150411">
    <property type="protein sequence ID" value="KAF9456642.1"/>
    <property type="molecule type" value="Genomic_DNA"/>
</dbReference>
<dbReference type="CDD" id="cd02440">
    <property type="entry name" value="AdoMet_MTases"/>
    <property type="match status" value="1"/>
</dbReference>
<dbReference type="OrthoDB" id="184880at2759"/>
<evidence type="ECO:0000313" key="2">
    <source>
        <dbReference type="EMBL" id="KAF9456642.1"/>
    </source>
</evidence>
<reference evidence="2" key="1">
    <citation type="submission" date="2020-11" db="EMBL/GenBank/DDBJ databases">
        <authorList>
            <consortium name="DOE Joint Genome Institute"/>
            <person name="Ahrendt S."/>
            <person name="Riley R."/>
            <person name="Andreopoulos W."/>
            <person name="Labutti K."/>
            <person name="Pangilinan J."/>
            <person name="Ruiz-Duenas F.J."/>
            <person name="Barrasa J.M."/>
            <person name="Sanchez-Garcia M."/>
            <person name="Camarero S."/>
            <person name="Miyauchi S."/>
            <person name="Serrano A."/>
            <person name="Linde D."/>
            <person name="Babiker R."/>
            <person name="Drula E."/>
            <person name="Ayuso-Fernandez I."/>
            <person name="Pacheco R."/>
            <person name="Padilla G."/>
            <person name="Ferreira P."/>
            <person name="Barriuso J."/>
            <person name="Kellner H."/>
            <person name="Castanera R."/>
            <person name="Alfaro M."/>
            <person name="Ramirez L."/>
            <person name="Pisabarro A.G."/>
            <person name="Kuo A."/>
            <person name="Tritt A."/>
            <person name="Lipzen A."/>
            <person name="He G."/>
            <person name="Yan M."/>
            <person name="Ng V."/>
            <person name="Cullen D."/>
            <person name="Martin F."/>
            <person name="Rosso M.-N."/>
            <person name="Henrissat B."/>
            <person name="Hibbett D."/>
            <person name="Martinez A.T."/>
            <person name="Grigoriev I.V."/>
        </authorList>
    </citation>
    <scope>NUCLEOTIDE SEQUENCE</scope>
    <source>
        <strain evidence="2">CBS 247.69</strain>
    </source>
</reference>
<feature type="domain" description="Methyltransferase" evidence="1">
    <location>
        <begin position="49"/>
        <end position="141"/>
    </location>
</feature>
<gene>
    <name evidence="2" type="ORF">BDZ94DRAFT_1275141</name>
</gene>